<feature type="compositionally biased region" description="Polar residues" evidence="1">
    <location>
        <begin position="1"/>
        <end position="11"/>
    </location>
</feature>
<reference evidence="2" key="2">
    <citation type="submission" date="2023-06" db="EMBL/GenBank/DDBJ databases">
        <authorList>
            <consortium name="Lawrence Berkeley National Laboratory"/>
            <person name="Haridas S."/>
            <person name="Hensen N."/>
            <person name="Bonometti L."/>
            <person name="Westerberg I."/>
            <person name="Brannstrom I.O."/>
            <person name="Guillou S."/>
            <person name="Cros-Aarteil S."/>
            <person name="Calhoun S."/>
            <person name="Kuo A."/>
            <person name="Mondo S."/>
            <person name="Pangilinan J."/>
            <person name="Riley R."/>
            <person name="LaButti K."/>
            <person name="Andreopoulos B."/>
            <person name="Lipzen A."/>
            <person name="Chen C."/>
            <person name="Yanf M."/>
            <person name="Daum C."/>
            <person name="Ng V."/>
            <person name="Clum A."/>
            <person name="Steindorff A."/>
            <person name="Ohm R."/>
            <person name="Martin F."/>
            <person name="Silar P."/>
            <person name="Natvig D."/>
            <person name="Lalanne C."/>
            <person name="Gautier V."/>
            <person name="Ament-velasquez S.L."/>
            <person name="Kruys A."/>
            <person name="Hutchinson M.I."/>
            <person name="Powell A.J."/>
            <person name="Barry K."/>
            <person name="Miller A.N."/>
            <person name="Grigoriev I.V."/>
            <person name="Debuchy R."/>
            <person name="Gladieux P."/>
            <person name="Thoren M.H."/>
            <person name="Johannesson H."/>
        </authorList>
    </citation>
    <scope>NUCLEOTIDE SEQUENCE</scope>
    <source>
        <strain evidence="2">CBS 232.78</strain>
    </source>
</reference>
<reference evidence="2" key="1">
    <citation type="journal article" date="2023" name="Mol. Phylogenet. Evol.">
        <title>Genome-scale phylogeny and comparative genomics of the fungal order Sordariales.</title>
        <authorList>
            <person name="Hensen N."/>
            <person name="Bonometti L."/>
            <person name="Westerberg I."/>
            <person name="Brannstrom I.O."/>
            <person name="Guillou S."/>
            <person name="Cros-Aarteil S."/>
            <person name="Calhoun S."/>
            <person name="Haridas S."/>
            <person name="Kuo A."/>
            <person name="Mondo S."/>
            <person name="Pangilinan J."/>
            <person name="Riley R."/>
            <person name="LaButti K."/>
            <person name="Andreopoulos B."/>
            <person name="Lipzen A."/>
            <person name="Chen C."/>
            <person name="Yan M."/>
            <person name="Daum C."/>
            <person name="Ng V."/>
            <person name="Clum A."/>
            <person name="Steindorff A."/>
            <person name="Ohm R.A."/>
            <person name="Martin F."/>
            <person name="Silar P."/>
            <person name="Natvig D.O."/>
            <person name="Lalanne C."/>
            <person name="Gautier V."/>
            <person name="Ament-Velasquez S.L."/>
            <person name="Kruys A."/>
            <person name="Hutchinson M.I."/>
            <person name="Powell A.J."/>
            <person name="Barry K."/>
            <person name="Miller A.N."/>
            <person name="Grigoriev I.V."/>
            <person name="Debuchy R."/>
            <person name="Gladieux P."/>
            <person name="Hiltunen Thoren M."/>
            <person name="Johannesson H."/>
        </authorList>
    </citation>
    <scope>NUCLEOTIDE SEQUENCE</scope>
    <source>
        <strain evidence="2">CBS 232.78</strain>
    </source>
</reference>
<keyword evidence="3" id="KW-1185">Reference proteome</keyword>
<gene>
    <name evidence="2" type="ORF">B0H63DRAFT_455146</name>
</gene>
<dbReference type="EMBL" id="JAULSW010000010">
    <property type="protein sequence ID" value="KAK3368366.1"/>
    <property type="molecule type" value="Genomic_DNA"/>
</dbReference>
<protein>
    <submittedName>
        <fullName evidence="2">Uncharacterized protein</fullName>
    </submittedName>
</protein>
<accession>A0AAE0N2D4</accession>
<organism evidence="2 3">
    <name type="scientific">Podospora didyma</name>
    <dbReference type="NCBI Taxonomy" id="330526"/>
    <lineage>
        <taxon>Eukaryota</taxon>
        <taxon>Fungi</taxon>
        <taxon>Dikarya</taxon>
        <taxon>Ascomycota</taxon>
        <taxon>Pezizomycotina</taxon>
        <taxon>Sordariomycetes</taxon>
        <taxon>Sordariomycetidae</taxon>
        <taxon>Sordariales</taxon>
        <taxon>Podosporaceae</taxon>
        <taxon>Podospora</taxon>
    </lineage>
</organism>
<evidence type="ECO:0000256" key="1">
    <source>
        <dbReference type="SAM" id="MobiDB-lite"/>
    </source>
</evidence>
<sequence>MQHSNTRTSPTIEWGDGTVAHSDPDELDLEDQTTREKAPFNPWRRGRKRSLDADDYVHVDGPREVIAEDEYPPLEPVRQNRGNDETQLQVQRLSPKSLKKSLSATEIDSHRKILPSNILKSLLGGSGQTWKQRVITLDWRAKHQPADQQIELAKLTEDDISALVAQIKLLKGEKAQLAKQALGMQARICSLEADHEVIKSLLKQEQLSGVQTDPQGVWATEEETDVARKFTHLHSGINHWAKTHCVPTVADLVENCTALELKALRQYCWRPNVSERNKLSDGKKTATILILTALLTQDIYAKIFKNPWFFIERYHCTRDQDDDITARSEVMKGVYSLMLNSGQFKEAHKWRAQSFRVLFPGAGDQSNAMRLRVYAKNQFEQAAKLFAKSFVEGPARGILQGVPMHAQVDRLTKLEKLYVRAGEMSALLQMQLAEITFHDQNLFLNQRFSSASPHIEAHRMHGLDPEGDNATILDGVPICLVLNPLIRRAGNDDGEGYDQEPRTILKAQTKNSKNAQHVTLFYCPKRGQKAV</sequence>
<feature type="region of interest" description="Disordered" evidence="1">
    <location>
        <begin position="1"/>
        <end position="88"/>
    </location>
</feature>
<comment type="caution">
    <text evidence="2">The sequence shown here is derived from an EMBL/GenBank/DDBJ whole genome shotgun (WGS) entry which is preliminary data.</text>
</comment>
<evidence type="ECO:0000313" key="3">
    <source>
        <dbReference type="Proteomes" id="UP001285441"/>
    </source>
</evidence>
<name>A0AAE0N2D4_9PEZI</name>
<feature type="compositionally biased region" description="Basic and acidic residues" evidence="1">
    <location>
        <begin position="49"/>
        <end position="66"/>
    </location>
</feature>
<dbReference type="AlphaFoldDB" id="A0AAE0N2D4"/>
<dbReference type="Proteomes" id="UP001285441">
    <property type="component" value="Unassembled WGS sequence"/>
</dbReference>
<proteinExistence type="predicted"/>
<evidence type="ECO:0000313" key="2">
    <source>
        <dbReference type="EMBL" id="KAK3368366.1"/>
    </source>
</evidence>